<keyword evidence="4" id="KW-0509">mRNA transport</keyword>
<reference evidence="7" key="1">
    <citation type="submission" date="2020-07" db="EMBL/GenBank/DDBJ databases">
        <authorList>
            <person name="Nazaruddin N."/>
        </authorList>
    </citation>
    <scope>NUCLEOTIDE SEQUENCE</scope>
</reference>
<evidence type="ECO:0000313" key="8">
    <source>
        <dbReference type="Proteomes" id="UP000752696"/>
    </source>
</evidence>
<proteinExistence type="inferred from homology"/>
<keyword evidence="3" id="KW-0813">Transport</keyword>
<dbReference type="PROSITE" id="PS51450">
    <property type="entry name" value="LRR"/>
    <property type="match status" value="1"/>
</dbReference>
<dbReference type="Pfam" id="PF24048">
    <property type="entry name" value="LRR_NXF1-5"/>
    <property type="match status" value="1"/>
</dbReference>
<dbReference type="InterPro" id="IPR002075">
    <property type="entry name" value="NTF2_dom"/>
</dbReference>
<gene>
    <name evidence="7" type="ORF">MHI_LOCUS623773</name>
</gene>
<evidence type="ECO:0000256" key="2">
    <source>
        <dbReference type="ARBA" id="ARBA00009285"/>
    </source>
</evidence>
<dbReference type="InterPro" id="IPR032675">
    <property type="entry name" value="LRR_dom_sf"/>
</dbReference>
<evidence type="ECO:0000256" key="1">
    <source>
        <dbReference type="ARBA" id="ARBA00004123"/>
    </source>
</evidence>
<dbReference type="Proteomes" id="UP000752696">
    <property type="component" value="Unassembled WGS sequence"/>
</dbReference>
<dbReference type="Gene3D" id="3.30.70.330">
    <property type="match status" value="1"/>
</dbReference>
<evidence type="ECO:0000256" key="4">
    <source>
        <dbReference type="ARBA" id="ARBA00022816"/>
    </source>
</evidence>
<sequence>MSKKTNEIFNELCESNCYKIIIPGGHKYKKDYIINNLNNYVAPETIVPIKYRKRGNEANFFVDDKKVAVTLLDCEIITNRGKQLTVRVTTSAFPRCIIDDEFEERVKQAMVKRYVPVIKMIDMSKFHRDPDLISDYFCALSCPPVLDTVFNVLSEHMSDLKAINLNGNILDIDLTLRMIKSKLLELKILHIGDNSLKDIEELNAIKNLNLEELILTGNPICNKYQSQNDYIKDVQKQCPELLRLDGMNLSKPILCDAVDEGNNMPASERMFAANVQAQQFASKFLEQYFLIFDSDARVSLLTAYAKDACFSMTVFDSHNPRNPNKLNGYVTDDRNLCRIYSTDKRQKLLKQGRLPIIAYFSEMPRTSHYLNTLTMDISLITEAMILVTVTGLFIELDNTEQSIRYFNRTFTIISQGNGCCIKNEQLHITQPTETQLKQLNNQPNIQKTDPANTAVLEVQILDLKIQTTCQDVEMTDHEAQMADLRKRMFSLSITETSPVQLPEDVKQLMTMTLSQQTGMNL</sequence>
<organism evidence="7 8">
    <name type="scientific">Heterotrigona itama</name>
    <dbReference type="NCBI Taxonomy" id="395501"/>
    <lineage>
        <taxon>Eukaryota</taxon>
        <taxon>Metazoa</taxon>
        <taxon>Ecdysozoa</taxon>
        <taxon>Arthropoda</taxon>
        <taxon>Hexapoda</taxon>
        <taxon>Insecta</taxon>
        <taxon>Pterygota</taxon>
        <taxon>Neoptera</taxon>
        <taxon>Endopterygota</taxon>
        <taxon>Hymenoptera</taxon>
        <taxon>Apocrita</taxon>
        <taxon>Aculeata</taxon>
        <taxon>Apoidea</taxon>
        <taxon>Anthophila</taxon>
        <taxon>Apidae</taxon>
        <taxon>Heterotrigona</taxon>
    </lineage>
</organism>
<dbReference type="GO" id="GO:0003723">
    <property type="term" value="F:RNA binding"/>
    <property type="evidence" value="ECO:0007669"/>
    <property type="project" value="InterPro"/>
</dbReference>
<dbReference type="OrthoDB" id="25872at2759"/>
<dbReference type="SUPFAM" id="SSF52058">
    <property type="entry name" value="L domain-like"/>
    <property type="match status" value="1"/>
</dbReference>
<dbReference type="Gene3D" id="3.80.10.10">
    <property type="entry name" value="Ribonuclease Inhibitor"/>
    <property type="match status" value="1"/>
</dbReference>
<name>A0A6V7HB80_9HYME</name>
<dbReference type="InterPro" id="IPR032710">
    <property type="entry name" value="NTF2-like_dom_sf"/>
</dbReference>
<dbReference type="Pfam" id="PF09162">
    <property type="entry name" value="Tap-RNA_bind"/>
    <property type="match status" value="1"/>
</dbReference>
<dbReference type="PROSITE" id="PS50177">
    <property type="entry name" value="NTF2_DOMAIN"/>
    <property type="match status" value="1"/>
</dbReference>
<dbReference type="GO" id="GO:0005737">
    <property type="term" value="C:cytoplasm"/>
    <property type="evidence" value="ECO:0007669"/>
    <property type="project" value="InterPro"/>
</dbReference>
<dbReference type="PANTHER" id="PTHR10662">
    <property type="entry name" value="NUCLEAR RNA EXPORT FACTOR"/>
    <property type="match status" value="1"/>
</dbReference>
<keyword evidence="8" id="KW-1185">Reference proteome</keyword>
<dbReference type="InterPro" id="IPR035979">
    <property type="entry name" value="RBD_domain_sf"/>
</dbReference>
<keyword evidence="5" id="KW-0539">Nucleus</keyword>
<feature type="domain" description="NTF2" evidence="6">
    <location>
        <begin position="280"/>
        <end position="428"/>
    </location>
</feature>
<dbReference type="EMBL" id="CAJDYZ010009083">
    <property type="protein sequence ID" value="CAD1476164.1"/>
    <property type="molecule type" value="Genomic_DNA"/>
</dbReference>
<dbReference type="PANTHER" id="PTHR10662:SF22">
    <property type="entry name" value="NUCLEAR RNA EXPORT FACTOR 1"/>
    <property type="match status" value="1"/>
</dbReference>
<accession>A0A6V7HB80</accession>
<dbReference type="AlphaFoldDB" id="A0A6V7HB80"/>
<dbReference type="InterPro" id="IPR015245">
    <property type="entry name" value="Tap_RNA-bd"/>
</dbReference>
<evidence type="ECO:0000313" key="7">
    <source>
        <dbReference type="EMBL" id="CAD1476164.1"/>
    </source>
</evidence>
<dbReference type="GO" id="GO:0005634">
    <property type="term" value="C:nucleus"/>
    <property type="evidence" value="ECO:0007669"/>
    <property type="project" value="UniProtKB-SubCell"/>
</dbReference>
<comment type="caution">
    <text evidence="7">The sequence shown here is derived from an EMBL/GenBank/DDBJ whole genome shotgun (WGS) entry which is preliminary data.</text>
</comment>
<dbReference type="InterPro" id="IPR057125">
    <property type="entry name" value="NXF1/2/3/5-like_LRR"/>
</dbReference>
<dbReference type="InterPro" id="IPR001611">
    <property type="entry name" value="Leu-rich_rpt"/>
</dbReference>
<dbReference type="Pfam" id="PF22602">
    <property type="entry name" value="NXF_NTF2"/>
    <property type="match status" value="1"/>
</dbReference>
<dbReference type="SUPFAM" id="SSF54427">
    <property type="entry name" value="NTF2-like"/>
    <property type="match status" value="1"/>
</dbReference>
<protein>
    <recommendedName>
        <fullName evidence="6">NTF2 domain-containing protein</fullName>
    </recommendedName>
</protein>
<evidence type="ECO:0000256" key="5">
    <source>
        <dbReference type="ARBA" id="ARBA00023242"/>
    </source>
</evidence>
<dbReference type="SUPFAM" id="SSF54928">
    <property type="entry name" value="RNA-binding domain, RBD"/>
    <property type="match status" value="1"/>
</dbReference>
<dbReference type="InterPro" id="IPR018222">
    <property type="entry name" value="Nuclear_transport_factor_2_euk"/>
</dbReference>
<evidence type="ECO:0000259" key="6">
    <source>
        <dbReference type="PROSITE" id="PS50177"/>
    </source>
</evidence>
<dbReference type="GO" id="GO:0016973">
    <property type="term" value="P:poly(A)+ mRNA export from nucleus"/>
    <property type="evidence" value="ECO:0007669"/>
    <property type="project" value="TreeGrafter"/>
</dbReference>
<comment type="similarity">
    <text evidence="2">Belongs to the NXF family.</text>
</comment>
<dbReference type="InterPro" id="IPR030217">
    <property type="entry name" value="NXF_fam"/>
</dbReference>
<dbReference type="Gene3D" id="3.10.450.50">
    <property type="match status" value="1"/>
</dbReference>
<dbReference type="InterPro" id="IPR012677">
    <property type="entry name" value="Nucleotide-bd_a/b_plait_sf"/>
</dbReference>
<comment type="subcellular location">
    <subcellularLocation>
        <location evidence="1">Nucleus</location>
    </subcellularLocation>
</comment>
<evidence type="ECO:0000256" key="3">
    <source>
        <dbReference type="ARBA" id="ARBA00022448"/>
    </source>
</evidence>